<evidence type="ECO:0000313" key="2">
    <source>
        <dbReference type="EMBL" id="MBB4011661.1"/>
    </source>
</evidence>
<dbReference type="RefSeq" id="WP_183632477.1">
    <property type="nucleotide sequence ID" value="NZ_BAABLE010000011.1"/>
</dbReference>
<organism evidence="2 3">
    <name type="scientific">Niveibacterium umoris</name>
    <dbReference type="NCBI Taxonomy" id="1193620"/>
    <lineage>
        <taxon>Bacteria</taxon>
        <taxon>Pseudomonadati</taxon>
        <taxon>Pseudomonadota</taxon>
        <taxon>Betaproteobacteria</taxon>
        <taxon>Rhodocyclales</taxon>
        <taxon>Rhodocyclaceae</taxon>
        <taxon>Niveibacterium</taxon>
    </lineage>
</organism>
<gene>
    <name evidence="2" type="ORF">GGR36_000969</name>
</gene>
<evidence type="ECO:0000259" key="1">
    <source>
        <dbReference type="Pfam" id="PF07791"/>
    </source>
</evidence>
<protein>
    <recommendedName>
        <fullName evidence="1">Immunity MXAN-0049 protein domain-containing protein</fullName>
    </recommendedName>
</protein>
<dbReference type="InterPro" id="IPR012433">
    <property type="entry name" value="Imm11"/>
</dbReference>
<name>A0A840BDQ7_9RHOO</name>
<accession>A0A840BDQ7</accession>
<dbReference type="Proteomes" id="UP000561045">
    <property type="component" value="Unassembled WGS sequence"/>
</dbReference>
<reference evidence="2 3" key="1">
    <citation type="submission" date="2020-08" db="EMBL/GenBank/DDBJ databases">
        <title>Genomic Encyclopedia of Type Strains, Phase IV (KMG-IV): sequencing the most valuable type-strain genomes for metagenomic binning, comparative biology and taxonomic classification.</title>
        <authorList>
            <person name="Goeker M."/>
        </authorList>
    </citation>
    <scope>NUCLEOTIDE SEQUENCE [LARGE SCALE GENOMIC DNA]</scope>
    <source>
        <strain evidence="2 3">DSM 106739</strain>
    </source>
</reference>
<evidence type="ECO:0000313" key="3">
    <source>
        <dbReference type="Proteomes" id="UP000561045"/>
    </source>
</evidence>
<dbReference type="AlphaFoldDB" id="A0A840BDQ7"/>
<dbReference type="EMBL" id="JACIET010000001">
    <property type="protein sequence ID" value="MBB4011661.1"/>
    <property type="molecule type" value="Genomic_DNA"/>
</dbReference>
<keyword evidence="3" id="KW-1185">Reference proteome</keyword>
<dbReference type="Pfam" id="PF07791">
    <property type="entry name" value="Imm11"/>
    <property type="match status" value="1"/>
</dbReference>
<sequence>MSNYLIWKYESYPGSCVLKDMTGLDMTYRLNDGTPLAFGFPSNVSIHMNPDYPDDLVLGDSLRNSDMLIIASARLKDILAARQIPKLEFLPVSIIDHKGSIASSDYAVIHPVDPVDCLDREKSIYETGFLDPDAIGDISKLVLDEALIPPDRQIFRLAGYWDLNFARRDLAEALTAAGLTGIRFIELSAHPET</sequence>
<feature type="domain" description="Immunity MXAN-0049 protein" evidence="1">
    <location>
        <begin position="57"/>
        <end position="186"/>
    </location>
</feature>
<proteinExistence type="predicted"/>
<comment type="caution">
    <text evidence="2">The sequence shown here is derived from an EMBL/GenBank/DDBJ whole genome shotgun (WGS) entry which is preliminary data.</text>
</comment>